<name>A0A1Y2A778_9PLEO</name>
<keyword evidence="1" id="KW-0175">Coiled coil</keyword>
<evidence type="ECO:0000313" key="3">
    <source>
        <dbReference type="Proteomes" id="UP000193144"/>
    </source>
</evidence>
<dbReference type="EMBL" id="MCFA01000007">
    <property type="protein sequence ID" value="ORY18341.1"/>
    <property type="molecule type" value="Genomic_DNA"/>
</dbReference>
<protein>
    <submittedName>
        <fullName evidence="2">Uncharacterized protein</fullName>
    </submittedName>
</protein>
<reference evidence="2 3" key="1">
    <citation type="submission" date="2016-07" db="EMBL/GenBank/DDBJ databases">
        <title>Pervasive Adenine N6-methylation of Active Genes in Fungi.</title>
        <authorList>
            <consortium name="DOE Joint Genome Institute"/>
            <person name="Mondo S.J."/>
            <person name="Dannebaum R.O."/>
            <person name="Kuo R.C."/>
            <person name="Labutti K."/>
            <person name="Haridas S."/>
            <person name="Kuo A."/>
            <person name="Salamov A."/>
            <person name="Ahrendt S.R."/>
            <person name="Lipzen A."/>
            <person name="Sullivan W."/>
            <person name="Andreopoulos W.B."/>
            <person name="Clum A."/>
            <person name="Lindquist E."/>
            <person name="Daum C."/>
            <person name="Ramamoorthy G.K."/>
            <person name="Gryganskyi A."/>
            <person name="Culley D."/>
            <person name="Magnuson J.K."/>
            <person name="James T.Y."/>
            <person name="O'Malley M.A."/>
            <person name="Stajich J.E."/>
            <person name="Spatafora J.W."/>
            <person name="Visel A."/>
            <person name="Grigoriev I.V."/>
        </authorList>
    </citation>
    <scope>NUCLEOTIDE SEQUENCE [LARGE SCALE GENOMIC DNA]</scope>
    <source>
        <strain evidence="2 3">CBS 115471</strain>
    </source>
</reference>
<organism evidence="2 3">
    <name type="scientific">Clohesyomyces aquaticus</name>
    <dbReference type="NCBI Taxonomy" id="1231657"/>
    <lineage>
        <taxon>Eukaryota</taxon>
        <taxon>Fungi</taxon>
        <taxon>Dikarya</taxon>
        <taxon>Ascomycota</taxon>
        <taxon>Pezizomycotina</taxon>
        <taxon>Dothideomycetes</taxon>
        <taxon>Pleosporomycetidae</taxon>
        <taxon>Pleosporales</taxon>
        <taxon>Lindgomycetaceae</taxon>
        <taxon>Clohesyomyces</taxon>
    </lineage>
</organism>
<dbReference type="AlphaFoldDB" id="A0A1Y2A778"/>
<sequence>MANPPTLDFLRTKLGDLMKEIGYARNALHASRSALDIFSDIKGRRKDLERTLKAERKKLQWLLEDVLPEGRDLSTVADARKRLSQGGLVYVYNTFVAQVKTPILEHLELPNRDGGQTGDKFQEWKRNTIALTNQGSRVVDLLRAEPMLTWQNNDTRDWYWLRANQPVAPIQAA</sequence>
<comment type="caution">
    <text evidence="2">The sequence shown here is derived from an EMBL/GenBank/DDBJ whole genome shotgun (WGS) entry which is preliminary data.</text>
</comment>
<gene>
    <name evidence="2" type="ORF">BCR34DRAFT_660319</name>
</gene>
<feature type="coiled-coil region" evidence="1">
    <location>
        <begin position="38"/>
        <end position="65"/>
    </location>
</feature>
<keyword evidence="3" id="KW-1185">Reference proteome</keyword>
<evidence type="ECO:0000313" key="2">
    <source>
        <dbReference type="EMBL" id="ORY18341.1"/>
    </source>
</evidence>
<proteinExistence type="predicted"/>
<evidence type="ECO:0000256" key="1">
    <source>
        <dbReference type="SAM" id="Coils"/>
    </source>
</evidence>
<dbReference type="Proteomes" id="UP000193144">
    <property type="component" value="Unassembled WGS sequence"/>
</dbReference>
<accession>A0A1Y2A778</accession>